<comment type="caution">
    <text evidence="8">The sequence shown here is derived from an EMBL/GenBank/DDBJ whole genome shotgun (WGS) entry which is preliminary data.</text>
</comment>
<organism evidence="8 9">
    <name type="scientific">Clostridium perfringens</name>
    <dbReference type="NCBI Taxonomy" id="1502"/>
    <lineage>
        <taxon>Bacteria</taxon>
        <taxon>Bacillati</taxon>
        <taxon>Bacillota</taxon>
        <taxon>Clostridia</taxon>
        <taxon>Eubacteriales</taxon>
        <taxon>Clostridiaceae</taxon>
        <taxon>Clostridium</taxon>
    </lineage>
</organism>
<proteinExistence type="predicted"/>
<evidence type="ECO:0000256" key="4">
    <source>
        <dbReference type="ARBA" id="ARBA00022989"/>
    </source>
</evidence>
<protein>
    <submittedName>
        <fullName evidence="8">FtsX-like permease family protein</fullName>
    </submittedName>
</protein>
<dbReference type="AlphaFoldDB" id="A0AAW9I928"/>
<evidence type="ECO:0000256" key="3">
    <source>
        <dbReference type="ARBA" id="ARBA00022692"/>
    </source>
</evidence>
<feature type="transmembrane region" description="Helical" evidence="6">
    <location>
        <begin position="75"/>
        <end position="100"/>
    </location>
</feature>
<dbReference type="InterPro" id="IPR003838">
    <property type="entry name" value="ABC3_permease_C"/>
</dbReference>
<evidence type="ECO:0000256" key="1">
    <source>
        <dbReference type="ARBA" id="ARBA00004651"/>
    </source>
</evidence>
<keyword evidence="3 6" id="KW-0812">Transmembrane</keyword>
<feature type="non-terminal residue" evidence="8">
    <location>
        <position position="1"/>
    </location>
</feature>
<keyword evidence="5 6" id="KW-0472">Membrane</keyword>
<keyword evidence="4 6" id="KW-1133">Transmembrane helix</keyword>
<name>A0AAW9I928_CLOPF</name>
<dbReference type="Pfam" id="PF02687">
    <property type="entry name" value="FtsX"/>
    <property type="match status" value="1"/>
</dbReference>
<evidence type="ECO:0000256" key="5">
    <source>
        <dbReference type="ARBA" id="ARBA00023136"/>
    </source>
</evidence>
<evidence type="ECO:0000256" key="2">
    <source>
        <dbReference type="ARBA" id="ARBA00022475"/>
    </source>
</evidence>
<evidence type="ECO:0000313" key="8">
    <source>
        <dbReference type="EMBL" id="MDZ4910903.1"/>
    </source>
</evidence>
<feature type="domain" description="ABC3 transporter permease C-terminal" evidence="7">
    <location>
        <begin position="27"/>
        <end position="119"/>
    </location>
</feature>
<dbReference type="Proteomes" id="UP001288778">
    <property type="component" value="Unassembled WGS sequence"/>
</dbReference>
<feature type="non-terminal residue" evidence="8">
    <location>
        <position position="119"/>
    </location>
</feature>
<feature type="transmembrane region" description="Helical" evidence="6">
    <location>
        <begin position="20"/>
        <end position="46"/>
    </location>
</feature>
<keyword evidence="2" id="KW-1003">Cell membrane</keyword>
<evidence type="ECO:0000256" key="6">
    <source>
        <dbReference type="SAM" id="Phobius"/>
    </source>
</evidence>
<dbReference type="PANTHER" id="PTHR46795">
    <property type="entry name" value="ABC TRANSPORTER PERMEASE-RELATED-RELATED"/>
    <property type="match status" value="1"/>
</dbReference>
<sequence length="119" mass="13651">FNMFINHPNLDTSTFDDYLMLTIKVCSIIVYVFLFFFVFYSVSVFLKGRNKEFGILYSLGISNKQIQKMIFIENFIINTLSSTLGVIVGLIFSKIVLISISNLLGIEPLKFYIPIISMI</sequence>
<accession>A0AAW9I928</accession>
<comment type="subcellular location">
    <subcellularLocation>
        <location evidence="1">Cell membrane</location>
        <topology evidence="1">Multi-pass membrane protein</topology>
    </subcellularLocation>
</comment>
<evidence type="ECO:0000313" key="9">
    <source>
        <dbReference type="Proteomes" id="UP001288778"/>
    </source>
</evidence>
<dbReference type="InterPro" id="IPR052536">
    <property type="entry name" value="ABC-4_Integral_Memb_Prot"/>
</dbReference>
<gene>
    <name evidence="8" type="ORF">GNF68_18305</name>
</gene>
<reference evidence="8" key="1">
    <citation type="submission" date="2019-11" db="EMBL/GenBank/DDBJ databases">
        <title>Characterization of Clostridium perfringens isolates from swine manure treated agricultural soils.</title>
        <authorList>
            <person name="Wushke S.T."/>
        </authorList>
    </citation>
    <scope>NUCLEOTIDE SEQUENCE</scope>
    <source>
        <strain evidence="8">X94</strain>
    </source>
</reference>
<dbReference type="EMBL" id="WNUI01000901">
    <property type="protein sequence ID" value="MDZ4910903.1"/>
    <property type="molecule type" value="Genomic_DNA"/>
</dbReference>
<dbReference type="GO" id="GO:0005886">
    <property type="term" value="C:plasma membrane"/>
    <property type="evidence" value="ECO:0007669"/>
    <property type="project" value="UniProtKB-SubCell"/>
</dbReference>
<evidence type="ECO:0000259" key="7">
    <source>
        <dbReference type="Pfam" id="PF02687"/>
    </source>
</evidence>
<dbReference type="PANTHER" id="PTHR46795:SF2">
    <property type="entry name" value="ABC TRANSPORTER, PERMEASE PROTEIN"/>
    <property type="match status" value="1"/>
</dbReference>
<dbReference type="RefSeq" id="WP_322396052.1">
    <property type="nucleotide sequence ID" value="NZ_WNUI01000901.1"/>
</dbReference>